<reference evidence="12 14" key="1">
    <citation type="submission" date="2013-02" db="EMBL/GenBank/DDBJ databases">
        <title>The Genome Sequence of Enterococcus gilvus ATCC BAA-350.</title>
        <authorList>
            <consortium name="The Broad Institute Genome Sequencing Platform"/>
            <consortium name="The Broad Institute Genome Sequencing Center for Infectious Disease"/>
            <person name="Earl A.M."/>
            <person name="Gilmore M.S."/>
            <person name="Lebreton F."/>
            <person name="Walker B."/>
            <person name="Young S.K."/>
            <person name="Zeng Q."/>
            <person name="Gargeya S."/>
            <person name="Fitzgerald M."/>
            <person name="Haas B."/>
            <person name="Abouelleil A."/>
            <person name="Alvarado L."/>
            <person name="Arachchi H.M."/>
            <person name="Berlin A.M."/>
            <person name="Chapman S.B."/>
            <person name="Dewar J."/>
            <person name="Goldberg J."/>
            <person name="Griggs A."/>
            <person name="Gujja S."/>
            <person name="Hansen M."/>
            <person name="Howarth C."/>
            <person name="Imamovic A."/>
            <person name="Larimer J."/>
            <person name="McCowan C."/>
            <person name="Murphy C."/>
            <person name="Neiman D."/>
            <person name="Pearson M."/>
            <person name="Priest M."/>
            <person name="Roberts A."/>
            <person name="Saif S."/>
            <person name="Shea T."/>
            <person name="Sisk P."/>
            <person name="Sykes S."/>
            <person name="Wortman J."/>
            <person name="Nusbaum C."/>
            <person name="Birren B."/>
        </authorList>
    </citation>
    <scope>NUCLEOTIDE SEQUENCE [LARGE SCALE GENOMIC DNA]</scope>
    <source>
        <strain evidence="12 14">ATCC BAA-350</strain>
    </source>
</reference>
<comment type="subcellular location">
    <subcellularLocation>
        <location evidence="9">Cytoplasm</location>
    </subcellularLocation>
</comment>
<evidence type="ECO:0000313" key="15">
    <source>
        <dbReference type="Proteomes" id="UP000014160"/>
    </source>
</evidence>
<dbReference type="InterPro" id="IPR023296">
    <property type="entry name" value="Glyco_hydro_beta-prop_sf"/>
</dbReference>
<keyword evidence="9" id="KW-0119">Carbohydrate metabolism</keyword>
<dbReference type="PATRIC" id="fig|1158614.3.peg.726"/>
<keyword evidence="5 8" id="KW-0378">Hydrolase</keyword>
<dbReference type="InterPro" id="IPR013189">
    <property type="entry name" value="Glyco_hydro_32_C"/>
</dbReference>
<dbReference type="InterPro" id="IPR013320">
    <property type="entry name" value="ConA-like_dom_sf"/>
</dbReference>
<dbReference type="EMBL" id="ASWH01000002">
    <property type="protein sequence ID" value="EOW79520.1"/>
    <property type="molecule type" value="Genomic_DNA"/>
</dbReference>
<dbReference type="NCBIfam" id="TIGR01322">
    <property type="entry name" value="scrB_fam"/>
    <property type="match status" value="1"/>
</dbReference>
<dbReference type="PANTHER" id="PTHR43101">
    <property type="entry name" value="BETA-FRUCTOSIDASE"/>
    <property type="match status" value="1"/>
</dbReference>
<evidence type="ECO:0000256" key="2">
    <source>
        <dbReference type="ARBA" id="ARBA00009902"/>
    </source>
</evidence>
<evidence type="ECO:0000256" key="4">
    <source>
        <dbReference type="ARBA" id="ARBA00019623"/>
    </source>
</evidence>
<evidence type="ECO:0000256" key="5">
    <source>
        <dbReference type="ARBA" id="ARBA00022801"/>
    </source>
</evidence>
<dbReference type="GO" id="GO:0005985">
    <property type="term" value="P:sucrose metabolic process"/>
    <property type="evidence" value="ECO:0007669"/>
    <property type="project" value="UniProtKB-UniPathway"/>
</dbReference>
<evidence type="ECO:0000313" key="13">
    <source>
        <dbReference type="EMBL" id="EOW79520.1"/>
    </source>
</evidence>
<gene>
    <name evidence="13" type="ORF">I592_03660</name>
    <name evidence="12" type="ORF">UKC_00701</name>
</gene>
<keyword evidence="15" id="KW-1185">Reference proteome</keyword>
<dbReference type="Pfam" id="PF00251">
    <property type="entry name" value="Glyco_hydro_32N"/>
    <property type="match status" value="1"/>
</dbReference>
<feature type="domain" description="Glycosyl hydrolase family 32 N-terminal" evidence="10">
    <location>
        <begin position="37"/>
        <end position="338"/>
    </location>
</feature>
<evidence type="ECO:0000256" key="1">
    <source>
        <dbReference type="ARBA" id="ARBA00004914"/>
    </source>
</evidence>
<proteinExistence type="inferred from homology"/>
<dbReference type="InterPro" id="IPR001362">
    <property type="entry name" value="Glyco_hydro_32"/>
</dbReference>
<dbReference type="RefSeq" id="WP_010779150.1">
    <property type="nucleotide sequence ID" value="NZ_ASWH01000002.1"/>
</dbReference>
<evidence type="ECO:0000256" key="8">
    <source>
        <dbReference type="RuleBase" id="RU362110"/>
    </source>
</evidence>
<dbReference type="Gene3D" id="2.60.120.560">
    <property type="entry name" value="Exo-inulinase, domain 1"/>
    <property type="match status" value="1"/>
</dbReference>
<dbReference type="UniPathway" id="UPA00238"/>
<comment type="caution">
    <text evidence="12">The sequence shown here is derived from an EMBL/GenBank/DDBJ whole genome shotgun (WGS) entry which is preliminary data.</text>
</comment>
<sequence>MEWTQEMRYRPYREWDDDYIKKVETCVKQSTWRLNYHVQPETGLLNDPNGFSFFNGKWHLFYQSFPFGPVHGLKSWHHVASKDLIHWESEEGTIEPSSSYDSHGAYSGSGIPVGEELFLAYTGNVRDEAWERQSYQLGAWMAADGNIEKESNPLIDQPPAGITAHFRDPQIIRYKEGYLMIIGGQTTVEKGEVLVFSSKELTEWEYQGPMKIDEDLGFMVECPNLLFLEGKTLLLLCPQGLDKKSLNYQNIYPNTYILAEDYLESTNELKNPQTQRVLDEGFDLYATQAFTDPDGRCLSVGWIGLPEMHYPTFEEGWAHSLSLVKELTIREGKLYQYPVIETTYLRQSEEVLDLAAMVKNVTETTNTYELQVAIPADCQGSIRIFSDSTGEQALVLSYDTAKGTLQLDRSKTQYPLDPEFGETRESRIPVNESLKLALFVDRSTCEIFVNGGKTVLTANYYPTETQTNLVLQSTKQSNAKYYVLEK</sequence>
<comment type="pathway">
    <text evidence="1 9">Glycan biosynthesis; sucrose metabolism.</text>
</comment>
<reference evidence="13 15" key="2">
    <citation type="submission" date="2013-03" db="EMBL/GenBank/DDBJ databases">
        <title>The Genome Sequence of Enterococcus gilvus ATCC BAA-350 (PacBio/Illumina hybrid assembly).</title>
        <authorList>
            <consortium name="The Broad Institute Genomics Platform"/>
            <consortium name="The Broad Institute Genome Sequencing Center for Infectious Disease"/>
            <person name="Earl A."/>
            <person name="Russ C."/>
            <person name="Gilmore M."/>
            <person name="Surin D."/>
            <person name="Walker B."/>
            <person name="Young S."/>
            <person name="Zeng Q."/>
            <person name="Gargeya S."/>
            <person name="Fitzgerald M."/>
            <person name="Haas B."/>
            <person name="Abouelleil A."/>
            <person name="Allen A.W."/>
            <person name="Alvarado L."/>
            <person name="Arachchi H.M."/>
            <person name="Berlin A.M."/>
            <person name="Chapman S.B."/>
            <person name="Gainer-Dewar J."/>
            <person name="Goldberg J."/>
            <person name="Griggs A."/>
            <person name="Gujja S."/>
            <person name="Hansen M."/>
            <person name="Howarth C."/>
            <person name="Imamovic A."/>
            <person name="Ireland A."/>
            <person name="Larimer J."/>
            <person name="McCowan C."/>
            <person name="Murphy C."/>
            <person name="Pearson M."/>
            <person name="Poon T.W."/>
            <person name="Priest M."/>
            <person name="Roberts A."/>
            <person name="Saif S."/>
            <person name="Shea T."/>
            <person name="Sisk P."/>
            <person name="Sykes S."/>
            <person name="Wortman J."/>
            <person name="Nusbaum C."/>
            <person name="Birren B."/>
        </authorList>
    </citation>
    <scope>NUCLEOTIDE SEQUENCE [LARGE SCALE GENOMIC DNA]</scope>
    <source>
        <strain evidence="13 15">ATCC BAA-350</strain>
    </source>
</reference>
<accession>R2VJ76</accession>
<dbReference type="HOGENOM" id="CLU_001528_7_1_9"/>
<evidence type="ECO:0000256" key="6">
    <source>
        <dbReference type="ARBA" id="ARBA00023295"/>
    </source>
</evidence>
<dbReference type="GO" id="GO:0005737">
    <property type="term" value="C:cytoplasm"/>
    <property type="evidence" value="ECO:0007669"/>
    <property type="project" value="UniProtKB-SubCell"/>
</dbReference>
<dbReference type="AlphaFoldDB" id="R2VJ76"/>
<keyword evidence="9" id="KW-0963">Cytoplasm</keyword>
<evidence type="ECO:0000313" key="14">
    <source>
        <dbReference type="Proteomes" id="UP000013750"/>
    </source>
</evidence>
<name>R2VJ76_9ENTE</name>
<comment type="catalytic activity">
    <reaction evidence="8">
        <text>Hydrolysis of terminal non-reducing beta-D-fructofuranoside residues in beta-D-fructofuranosides.</text>
        <dbReference type="EC" id="3.2.1.26"/>
    </reaction>
</comment>
<dbReference type="EC" id="3.2.1.26" evidence="3 8"/>
<evidence type="ECO:0000313" key="12">
    <source>
        <dbReference type="EMBL" id="EOI57726.1"/>
    </source>
</evidence>
<dbReference type="InterPro" id="IPR051214">
    <property type="entry name" value="GH32_Enzymes"/>
</dbReference>
<dbReference type="CDD" id="cd18623">
    <property type="entry name" value="GH32_ScrB-like"/>
    <property type="match status" value="1"/>
</dbReference>
<feature type="domain" description="Glycosyl hydrolase family 32 C-terminal" evidence="11">
    <location>
        <begin position="363"/>
        <end position="477"/>
    </location>
</feature>
<dbReference type="Proteomes" id="UP000014160">
    <property type="component" value="Unassembled WGS sequence"/>
</dbReference>
<dbReference type="eggNOG" id="COG1621">
    <property type="taxonomic scope" value="Bacteria"/>
</dbReference>
<comment type="similarity">
    <text evidence="2 8">Belongs to the glycosyl hydrolase 32 family.</text>
</comment>
<protein>
    <recommendedName>
        <fullName evidence="4 8">Sucrose-6-phosphate hydrolase</fullName>
        <ecNumber evidence="3 8">3.2.1.26</ecNumber>
    </recommendedName>
    <alternativeName>
        <fullName evidence="7 9">Invertase</fullName>
    </alternativeName>
</protein>
<dbReference type="Proteomes" id="UP000013750">
    <property type="component" value="Unassembled WGS sequence"/>
</dbReference>
<dbReference type="InterPro" id="IPR018053">
    <property type="entry name" value="Glyco_hydro_32_AS"/>
</dbReference>
<dbReference type="SUPFAM" id="SSF49899">
    <property type="entry name" value="Concanavalin A-like lectins/glucanases"/>
    <property type="match status" value="1"/>
</dbReference>
<comment type="function">
    <text evidence="9">Enables the bacterium to metabolize sucrose as a sole carbon source.</text>
</comment>
<keyword evidence="6 8" id="KW-0326">Glycosidase</keyword>
<dbReference type="Pfam" id="PF08244">
    <property type="entry name" value="Glyco_hydro_32C"/>
    <property type="match status" value="1"/>
</dbReference>
<dbReference type="PANTHER" id="PTHR43101:SF1">
    <property type="entry name" value="BETA-FRUCTOSIDASE"/>
    <property type="match status" value="1"/>
</dbReference>
<dbReference type="InterPro" id="IPR006232">
    <property type="entry name" value="Suc6P_hydrolase"/>
</dbReference>
<dbReference type="OrthoDB" id="9759709at2"/>
<evidence type="ECO:0000259" key="11">
    <source>
        <dbReference type="Pfam" id="PF08244"/>
    </source>
</evidence>
<organism evidence="12 14">
    <name type="scientific">Enterococcus gilvus ATCC BAA-350</name>
    <dbReference type="NCBI Taxonomy" id="1158614"/>
    <lineage>
        <taxon>Bacteria</taxon>
        <taxon>Bacillati</taxon>
        <taxon>Bacillota</taxon>
        <taxon>Bacilli</taxon>
        <taxon>Lactobacillales</taxon>
        <taxon>Enterococcaceae</taxon>
        <taxon>Enterococcus</taxon>
    </lineage>
</organism>
<dbReference type="PROSITE" id="PS00609">
    <property type="entry name" value="GLYCOSYL_HYDROL_F32"/>
    <property type="match status" value="1"/>
</dbReference>
<evidence type="ECO:0000259" key="10">
    <source>
        <dbReference type="Pfam" id="PF00251"/>
    </source>
</evidence>
<evidence type="ECO:0000256" key="7">
    <source>
        <dbReference type="ARBA" id="ARBA00033367"/>
    </source>
</evidence>
<dbReference type="EMBL" id="AJDQ01000004">
    <property type="protein sequence ID" value="EOI57726.1"/>
    <property type="molecule type" value="Genomic_DNA"/>
</dbReference>
<dbReference type="SUPFAM" id="SSF75005">
    <property type="entry name" value="Arabinanase/levansucrase/invertase"/>
    <property type="match status" value="1"/>
</dbReference>
<evidence type="ECO:0000256" key="3">
    <source>
        <dbReference type="ARBA" id="ARBA00012758"/>
    </source>
</evidence>
<dbReference type="Gene3D" id="2.115.10.20">
    <property type="entry name" value="Glycosyl hydrolase domain, family 43"/>
    <property type="match status" value="1"/>
</dbReference>
<dbReference type="InterPro" id="IPR013148">
    <property type="entry name" value="Glyco_hydro_32_N"/>
</dbReference>
<dbReference type="GO" id="GO:0004564">
    <property type="term" value="F:beta-fructofuranosidase activity"/>
    <property type="evidence" value="ECO:0007669"/>
    <property type="project" value="UniProtKB-EC"/>
</dbReference>
<dbReference type="SMART" id="SM00640">
    <property type="entry name" value="Glyco_32"/>
    <property type="match status" value="1"/>
</dbReference>
<evidence type="ECO:0000256" key="9">
    <source>
        <dbReference type="RuleBase" id="RU365015"/>
    </source>
</evidence>